<dbReference type="Pfam" id="PF00632">
    <property type="entry name" value="HECT"/>
    <property type="match status" value="1"/>
</dbReference>
<dbReference type="PROSITE" id="PS50237">
    <property type="entry name" value="HECT"/>
    <property type="match status" value="1"/>
</dbReference>
<evidence type="ECO:0000313" key="8">
    <source>
        <dbReference type="EMBL" id="KAE9277008.1"/>
    </source>
</evidence>
<dbReference type="PANTHER" id="PTHR11254:SF440">
    <property type="entry name" value="E3 UBIQUITIN-PROTEIN LIGASE NEDD-4"/>
    <property type="match status" value="1"/>
</dbReference>
<evidence type="ECO:0000313" key="9">
    <source>
        <dbReference type="Proteomes" id="UP000437068"/>
    </source>
</evidence>
<evidence type="ECO:0000259" key="7">
    <source>
        <dbReference type="PROSITE" id="PS50237"/>
    </source>
</evidence>
<dbReference type="AlphaFoldDB" id="A0A6A4BLQ6"/>
<comment type="catalytic activity">
    <reaction evidence="1">
        <text>S-ubiquitinyl-[E2 ubiquitin-conjugating enzyme]-L-cysteine + [acceptor protein]-L-lysine = [E2 ubiquitin-conjugating enzyme]-L-cysteine + N(6)-ubiquitinyl-[acceptor protein]-L-lysine.</text>
        <dbReference type="EC" id="2.3.2.26"/>
    </reaction>
</comment>
<dbReference type="GO" id="GO:0006511">
    <property type="term" value="P:ubiquitin-dependent protein catabolic process"/>
    <property type="evidence" value="ECO:0007669"/>
    <property type="project" value="TreeGrafter"/>
</dbReference>
<comment type="caution">
    <text evidence="6">Lacks conserved residue(s) required for the propagation of feature annotation.</text>
</comment>
<dbReference type="SMART" id="SM00119">
    <property type="entry name" value="HECTc"/>
    <property type="match status" value="1"/>
</dbReference>
<dbReference type="InterPro" id="IPR050409">
    <property type="entry name" value="E3_ubiq-protein_ligase"/>
</dbReference>
<dbReference type="GO" id="GO:0061630">
    <property type="term" value="F:ubiquitin protein ligase activity"/>
    <property type="evidence" value="ECO:0007669"/>
    <property type="project" value="UniProtKB-EC"/>
</dbReference>
<accession>A0A6A4BLQ6</accession>
<name>A0A6A4BLQ6_9STRA</name>
<keyword evidence="4" id="KW-0808">Transferase</keyword>
<evidence type="ECO:0000256" key="1">
    <source>
        <dbReference type="ARBA" id="ARBA00000885"/>
    </source>
</evidence>
<keyword evidence="5 6" id="KW-0833">Ubl conjugation pathway</keyword>
<comment type="caution">
    <text evidence="8">The sequence shown here is derived from an EMBL/GenBank/DDBJ whole genome shotgun (WGS) entry which is preliminary data.</text>
</comment>
<evidence type="ECO:0000256" key="2">
    <source>
        <dbReference type="ARBA" id="ARBA00004906"/>
    </source>
</evidence>
<dbReference type="Gene3D" id="3.30.2160.10">
    <property type="entry name" value="Hect, E3 ligase catalytic domain"/>
    <property type="match status" value="1"/>
</dbReference>
<gene>
    <name evidence="8" type="ORF">PF001_g25867</name>
</gene>
<protein>
    <recommendedName>
        <fullName evidence="3">HECT-type E3 ubiquitin transferase</fullName>
        <ecNumber evidence="3">2.3.2.26</ecNumber>
    </recommendedName>
</protein>
<sequence>MRGVLALLVNVLFVTALTIAFFLHTRRLRELTARLLGTVPTGNDHRPDTATRDAEKGFQVSAVCAFESFRDTLFCSTCGERMDTGRLIALRARKWNSWARKLDVEGNMFWFRMKEGSGIMAPARVGKSEVAVVEPVEVKVFAEIADMDTIPATKWDAAAHATGEFVKSTASLLILLPEAKLLEWSIRRDFMFEESMEHLGCIEEKYMQSVMRTNFIEESGVGAGGLHHEWFMMLTELLTNTKAGLFKAMQGEDRAFFLNSSARYDNVEDHLMERGGFSRVPGTLLCMDEVKYFDPEVYKRILWMLESDGVEVLDLDFGVMERVGDRMTVVLLSNGRNIEVTDAIKHEYLEHKFEHLLLLRSVGLDLVSLVGESSGCALVVNIKSLVLASESLVAPPGTAIEKDYGGVVAAEDKDDILTRVALATWPSTSAVASSASSKCG</sequence>
<dbReference type="GO" id="GO:0005737">
    <property type="term" value="C:cytoplasm"/>
    <property type="evidence" value="ECO:0007669"/>
    <property type="project" value="TreeGrafter"/>
</dbReference>
<dbReference type="InterPro" id="IPR035983">
    <property type="entry name" value="Hect_E3_ubiquitin_ligase"/>
</dbReference>
<dbReference type="Proteomes" id="UP000437068">
    <property type="component" value="Unassembled WGS sequence"/>
</dbReference>
<evidence type="ECO:0000256" key="3">
    <source>
        <dbReference type="ARBA" id="ARBA00012485"/>
    </source>
</evidence>
<feature type="domain" description="HECT" evidence="7">
    <location>
        <begin position="203"/>
        <end position="350"/>
    </location>
</feature>
<dbReference type="SUPFAM" id="SSF56204">
    <property type="entry name" value="Hect, E3 ligase catalytic domain"/>
    <property type="match status" value="1"/>
</dbReference>
<evidence type="ECO:0000256" key="4">
    <source>
        <dbReference type="ARBA" id="ARBA00022679"/>
    </source>
</evidence>
<proteinExistence type="predicted"/>
<reference evidence="8 9" key="1">
    <citation type="submission" date="2018-08" db="EMBL/GenBank/DDBJ databases">
        <title>Genomic investigation of the strawberry pathogen Phytophthora fragariae indicates pathogenicity is determined by transcriptional variation in three key races.</title>
        <authorList>
            <person name="Adams T.M."/>
            <person name="Armitage A.D."/>
            <person name="Sobczyk M.K."/>
            <person name="Bates H.J."/>
            <person name="Dunwell J.M."/>
            <person name="Nellist C.F."/>
            <person name="Harrison R.J."/>
        </authorList>
    </citation>
    <scope>NUCLEOTIDE SEQUENCE [LARGE SCALE GENOMIC DNA]</scope>
    <source>
        <strain evidence="8 9">A4</strain>
    </source>
</reference>
<dbReference type="GO" id="GO:0016567">
    <property type="term" value="P:protein ubiquitination"/>
    <property type="evidence" value="ECO:0007669"/>
    <property type="project" value="TreeGrafter"/>
</dbReference>
<dbReference type="PANTHER" id="PTHR11254">
    <property type="entry name" value="HECT DOMAIN UBIQUITIN-PROTEIN LIGASE"/>
    <property type="match status" value="1"/>
</dbReference>
<dbReference type="EC" id="2.3.2.26" evidence="3"/>
<dbReference type="EMBL" id="QXGE01003113">
    <property type="protein sequence ID" value="KAE9277008.1"/>
    <property type="molecule type" value="Genomic_DNA"/>
</dbReference>
<evidence type="ECO:0000256" key="5">
    <source>
        <dbReference type="ARBA" id="ARBA00022786"/>
    </source>
</evidence>
<comment type="pathway">
    <text evidence="2">Protein modification; protein ubiquitination.</text>
</comment>
<dbReference type="Gene3D" id="3.90.1750.10">
    <property type="entry name" value="Hect, E3 ligase catalytic domains"/>
    <property type="match status" value="1"/>
</dbReference>
<evidence type="ECO:0000256" key="6">
    <source>
        <dbReference type="PROSITE-ProRule" id="PRU00104"/>
    </source>
</evidence>
<dbReference type="InterPro" id="IPR000569">
    <property type="entry name" value="HECT_dom"/>
</dbReference>
<organism evidence="8 9">
    <name type="scientific">Phytophthora fragariae</name>
    <dbReference type="NCBI Taxonomy" id="53985"/>
    <lineage>
        <taxon>Eukaryota</taxon>
        <taxon>Sar</taxon>
        <taxon>Stramenopiles</taxon>
        <taxon>Oomycota</taxon>
        <taxon>Peronosporomycetes</taxon>
        <taxon>Peronosporales</taxon>
        <taxon>Peronosporaceae</taxon>
        <taxon>Phytophthora</taxon>
    </lineage>
</organism>